<organism evidence="7 8">
    <name type="scientific">Maribrevibacterium harenarium</name>
    <dbReference type="NCBI Taxonomy" id="2589817"/>
    <lineage>
        <taxon>Bacteria</taxon>
        <taxon>Pseudomonadati</taxon>
        <taxon>Pseudomonadota</taxon>
        <taxon>Gammaproteobacteria</taxon>
        <taxon>Oceanospirillales</taxon>
        <taxon>Oceanospirillaceae</taxon>
        <taxon>Maribrevibacterium</taxon>
    </lineage>
</organism>
<feature type="transmembrane region" description="Helical" evidence="5">
    <location>
        <begin position="6"/>
        <end position="24"/>
    </location>
</feature>
<evidence type="ECO:0000313" key="8">
    <source>
        <dbReference type="Proteomes" id="UP000315901"/>
    </source>
</evidence>
<evidence type="ECO:0000256" key="5">
    <source>
        <dbReference type="SAM" id="Phobius"/>
    </source>
</evidence>
<feature type="region of interest" description="Disordered" evidence="4">
    <location>
        <begin position="211"/>
        <end position="237"/>
    </location>
</feature>
<keyword evidence="8" id="KW-1185">Reference proteome</keyword>
<keyword evidence="1" id="KW-0805">Transcription regulation</keyword>
<gene>
    <name evidence="7" type="ORF">FJM67_06620</name>
</gene>
<name>A0A501WZT8_9GAMM</name>
<feature type="transmembrane region" description="Helical" evidence="5">
    <location>
        <begin position="180"/>
        <end position="203"/>
    </location>
</feature>
<evidence type="ECO:0000256" key="2">
    <source>
        <dbReference type="ARBA" id="ARBA00023125"/>
    </source>
</evidence>
<keyword evidence="5" id="KW-1133">Transmembrane helix</keyword>
<keyword evidence="5" id="KW-0472">Membrane</keyword>
<feature type="transmembrane region" description="Helical" evidence="5">
    <location>
        <begin position="112"/>
        <end position="129"/>
    </location>
</feature>
<dbReference type="PANTHER" id="PTHR43280">
    <property type="entry name" value="ARAC-FAMILY TRANSCRIPTIONAL REGULATOR"/>
    <property type="match status" value="1"/>
</dbReference>
<proteinExistence type="predicted"/>
<evidence type="ECO:0000256" key="4">
    <source>
        <dbReference type="SAM" id="MobiDB-lite"/>
    </source>
</evidence>
<comment type="caution">
    <text evidence="7">The sequence shown here is derived from an EMBL/GenBank/DDBJ whole genome shotgun (WGS) entry which is preliminary data.</text>
</comment>
<evidence type="ECO:0000313" key="7">
    <source>
        <dbReference type="EMBL" id="TPE53327.1"/>
    </source>
</evidence>
<feature type="transmembrane region" description="Helical" evidence="5">
    <location>
        <begin position="58"/>
        <end position="76"/>
    </location>
</feature>
<dbReference type="PANTHER" id="PTHR43280:SF29">
    <property type="entry name" value="ARAC-FAMILY TRANSCRIPTIONAL REGULATOR"/>
    <property type="match status" value="1"/>
</dbReference>
<dbReference type="InterPro" id="IPR020449">
    <property type="entry name" value="Tscrpt_reg_AraC-type_HTH"/>
</dbReference>
<dbReference type="EMBL" id="VFRR01000010">
    <property type="protein sequence ID" value="TPE53327.1"/>
    <property type="molecule type" value="Genomic_DNA"/>
</dbReference>
<dbReference type="Gene3D" id="1.10.10.60">
    <property type="entry name" value="Homeodomain-like"/>
    <property type="match status" value="1"/>
</dbReference>
<feature type="transmembrane region" description="Helical" evidence="5">
    <location>
        <begin position="150"/>
        <end position="174"/>
    </location>
</feature>
<dbReference type="GO" id="GO:0043565">
    <property type="term" value="F:sequence-specific DNA binding"/>
    <property type="evidence" value="ECO:0007669"/>
    <property type="project" value="InterPro"/>
</dbReference>
<evidence type="ECO:0000259" key="6">
    <source>
        <dbReference type="PROSITE" id="PS01124"/>
    </source>
</evidence>
<dbReference type="RefSeq" id="WP_140588001.1">
    <property type="nucleotide sequence ID" value="NZ_VFRR01000010.1"/>
</dbReference>
<keyword evidence="2" id="KW-0238">DNA-binding</keyword>
<dbReference type="PROSITE" id="PS01124">
    <property type="entry name" value="HTH_ARAC_FAMILY_2"/>
    <property type="match status" value="1"/>
</dbReference>
<reference evidence="7 8" key="1">
    <citation type="submission" date="2019-06" db="EMBL/GenBank/DDBJ databases">
        <title>A novel bacterium of genus Marinomonas, isolated from coastal sand.</title>
        <authorList>
            <person name="Huang H."/>
            <person name="Mo K."/>
            <person name="Hu Y."/>
        </authorList>
    </citation>
    <scope>NUCLEOTIDE SEQUENCE [LARGE SCALE GENOMIC DNA]</scope>
    <source>
        <strain evidence="7 8">HB171799</strain>
    </source>
</reference>
<keyword evidence="3" id="KW-0804">Transcription</keyword>
<dbReference type="Pfam" id="PF12833">
    <property type="entry name" value="HTH_18"/>
    <property type="match status" value="1"/>
</dbReference>
<evidence type="ECO:0000256" key="1">
    <source>
        <dbReference type="ARBA" id="ARBA00023015"/>
    </source>
</evidence>
<dbReference type="Proteomes" id="UP000315901">
    <property type="component" value="Unassembled WGS sequence"/>
</dbReference>
<protein>
    <submittedName>
        <fullName evidence="7">Helix-turn-helix transcriptional regulator</fullName>
    </submittedName>
</protein>
<dbReference type="SUPFAM" id="SSF46689">
    <property type="entry name" value="Homeodomain-like"/>
    <property type="match status" value="1"/>
</dbReference>
<dbReference type="PRINTS" id="PR00032">
    <property type="entry name" value="HTHARAC"/>
</dbReference>
<feature type="transmembrane region" description="Helical" evidence="5">
    <location>
        <begin position="88"/>
        <end position="106"/>
    </location>
</feature>
<dbReference type="InterPro" id="IPR018060">
    <property type="entry name" value="HTH_AraC"/>
</dbReference>
<dbReference type="OrthoDB" id="345413at2"/>
<feature type="transmembrane region" description="Helical" evidence="5">
    <location>
        <begin position="31"/>
        <end position="52"/>
    </location>
</feature>
<keyword evidence="5" id="KW-0812">Transmembrane</keyword>
<feature type="domain" description="HTH araC/xylS-type" evidence="6">
    <location>
        <begin position="244"/>
        <end position="345"/>
    </location>
</feature>
<evidence type="ECO:0000256" key="3">
    <source>
        <dbReference type="ARBA" id="ARBA00023163"/>
    </source>
</evidence>
<dbReference type="SMART" id="SM00342">
    <property type="entry name" value="HTH_ARAC"/>
    <property type="match status" value="1"/>
</dbReference>
<accession>A0A501WZT8</accession>
<dbReference type="AlphaFoldDB" id="A0A501WZT8"/>
<dbReference type="GO" id="GO:0003700">
    <property type="term" value="F:DNA-binding transcription factor activity"/>
    <property type="evidence" value="ECO:0007669"/>
    <property type="project" value="InterPro"/>
</dbReference>
<sequence length="360" mass="40297">MLSIPLPFVVSLMLLVLAASLVARRSEGTRLAALFLLMCALTTTVVGLRWLLDWAWLRALQPILAGLIPVLAWWVFARARQAISLPWWHWLAPVVIGFSSVTYPWWQPPLDIMLTALYVVYGVALWVSARDPQELENIPFSELPYARYATQVGAGMLLFSALIDGVLSLDFIFWQGQHATLIITIGHAILLPLLALAVVWTSLHTQTTPQSVSTAETKIETEPAGAEDDNESRQDREDAEGIIQRLTTLLETQKLYLEPDLTLARLARKLGLPSRQISAAVNLCLEQNISQWINGYRIAHAQHLLKNTDLAITEIYLEAGFQTKSNFHREFSRLVGVTPSAYRKDSSIDLKSPISQSHVR</sequence>
<dbReference type="InterPro" id="IPR009057">
    <property type="entry name" value="Homeodomain-like_sf"/>
</dbReference>